<sequence>MDASCRLVRGDRSVLRASRTLGACARPSALPAAARVSVDASVSRPRWTSTRSATASRKHGRHQLTYAHSAQAIVDVAASPEALFDYLDDQVRVGSHMQKPSMMMLGGRMSYEFDDAQGRAVGSVIRMQGNILGLVLSVEEVVIERRPPRRKAWETRGDPNLLVIGAYRMGFEISASGETSRLRVFINYDYPATFAGKFLGSLCAPMYARWCVNRMAKDAADAFEAAGGHRSTAGMGQTMANRP</sequence>
<dbReference type="InterPro" id="IPR023393">
    <property type="entry name" value="START-like_dom_sf"/>
</dbReference>
<evidence type="ECO:0000313" key="2">
    <source>
        <dbReference type="Proteomes" id="UP000007735"/>
    </source>
</evidence>
<dbReference type="Gene3D" id="3.30.530.20">
    <property type="match status" value="1"/>
</dbReference>
<reference evidence="1 2" key="1">
    <citation type="journal article" date="2012" name="J. Bacteriol.">
        <title>Genome sequence of the soybean symbiont Sinorhizobium fredii HH103.</title>
        <authorList>
            <person name="Weidner S."/>
            <person name="Becker A."/>
            <person name="Bonilla I."/>
            <person name="Jaenicke S."/>
            <person name="Lloret J."/>
            <person name="Margaret I."/>
            <person name="Puhler A."/>
            <person name="Ruiz-Sainz J.E."/>
            <person name="Schneiker-Bekel S."/>
            <person name="Szczepanowski R."/>
            <person name="Vinardell J.M."/>
            <person name="Zehner S."/>
            <person name="Gottfert M."/>
        </authorList>
    </citation>
    <scope>NUCLEOTIDE SEQUENCE [LARGE SCALE GENOMIC DNA]</scope>
    <source>
        <strain evidence="1 2">HH103</strain>
    </source>
</reference>
<dbReference type="eggNOG" id="ENOG5032JX2">
    <property type="taxonomic scope" value="Bacteria"/>
</dbReference>
<dbReference type="STRING" id="1117943.SFHH103_02748"/>
<dbReference type="AlphaFoldDB" id="G9ABF1"/>
<evidence type="ECO:0008006" key="3">
    <source>
        <dbReference type="Google" id="ProtNLM"/>
    </source>
</evidence>
<organism evidence="1 2">
    <name type="scientific">Sinorhizobium fredii (strain HH103)</name>
    <dbReference type="NCBI Taxonomy" id="1117943"/>
    <lineage>
        <taxon>Bacteria</taxon>
        <taxon>Pseudomonadati</taxon>
        <taxon>Pseudomonadota</taxon>
        <taxon>Alphaproteobacteria</taxon>
        <taxon>Hyphomicrobiales</taxon>
        <taxon>Rhizobiaceae</taxon>
        <taxon>Sinorhizobium/Ensifer group</taxon>
        <taxon>Sinorhizobium</taxon>
    </lineage>
</organism>
<dbReference type="CDD" id="cd07812">
    <property type="entry name" value="SRPBCC"/>
    <property type="match status" value="1"/>
</dbReference>
<protein>
    <recommendedName>
        <fullName evidence="3">SRPBCC family protein</fullName>
    </recommendedName>
</protein>
<dbReference type="EMBL" id="HE616890">
    <property type="protein sequence ID" value="CCE97242.1"/>
    <property type="molecule type" value="Genomic_DNA"/>
</dbReference>
<dbReference type="HOGENOM" id="CLU_1141855_0_0_5"/>
<dbReference type="KEGG" id="sfh:SFHH103_02748"/>
<name>G9ABF1_SINF1</name>
<dbReference type="Proteomes" id="UP000007735">
    <property type="component" value="Chromosome"/>
</dbReference>
<accession>G9ABF1</accession>
<evidence type="ECO:0000313" key="1">
    <source>
        <dbReference type="EMBL" id="CCE97242.1"/>
    </source>
</evidence>
<gene>
    <name evidence="1" type="ordered locus">SFHH103_02748</name>
</gene>
<proteinExistence type="predicted"/>
<dbReference type="PATRIC" id="fig|380.5.peg.2919"/>
<dbReference type="SUPFAM" id="SSF55961">
    <property type="entry name" value="Bet v1-like"/>
    <property type="match status" value="1"/>
</dbReference>